<sequence>MTLMNKSPLANVFTTSFTKVALAIFISTTLVACGGSSSDKKTSVEETVKPPVTTTPTTTPTTPPTTTPTSPESNDLGISVVPDNLNNTYSATLNFDRYTKVDTPNGGAIHILAQNEIMENQIVRARGILQHYLTDYPGSKYGADKSAVANKMADNGAILLLLNGVDDGTNAGAELDGQPLYYGEMQVEGHSWYITQNYEYRDASFEEILHLVHDYGIGVDQGDEFMGALPEYQADIRAAQVTAVSAKLWAWPAEQAGWLAELTVENSLSQEYLASVVDSYYGLWGAFDSEYGMWGMYIAKTRDDLATKDPQGAAIMANQFFHPYLTYNARIDDSFTGDFSLKFISSLSYSHHAQYLKDVTLTGSKSSNVVLNQFDNNITGNEGINTVIFSGQAAQYQITNENGEIKVQDLQDARDGMNTLTGIEKLQFADSTIEVSSL</sequence>
<feature type="chain" id="PRO_5001947935" description="Lipoprotein" evidence="2">
    <location>
        <begin position="33"/>
        <end position="438"/>
    </location>
</feature>
<dbReference type="Proteomes" id="UP000029868">
    <property type="component" value="Unassembled WGS sequence"/>
</dbReference>
<feature type="signal peptide" evidence="2">
    <location>
        <begin position="1"/>
        <end position="32"/>
    </location>
</feature>
<evidence type="ECO:0000256" key="2">
    <source>
        <dbReference type="SAM" id="SignalP"/>
    </source>
</evidence>
<dbReference type="PATRIC" id="fig|28229.3.peg.4698"/>
<feature type="region of interest" description="Disordered" evidence="1">
    <location>
        <begin position="35"/>
        <end position="76"/>
    </location>
</feature>
<evidence type="ECO:0008006" key="5">
    <source>
        <dbReference type="Google" id="ProtNLM"/>
    </source>
</evidence>
<reference evidence="3 4" key="1">
    <citation type="submission" date="2014-08" db="EMBL/GenBank/DDBJ databases">
        <title>Genomic and Phenotypic Diversity of Colwellia psychrerythraea strains from Disparate Marine Basins.</title>
        <authorList>
            <person name="Techtmann S.M."/>
            <person name="Stelling S.C."/>
            <person name="Utturkar S.M."/>
            <person name="Alshibli N."/>
            <person name="Harris A."/>
            <person name="Brown S.D."/>
            <person name="Hazen T.C."/>
        </authorList>
    </citation>
    <scope>NUCLEOTIDE SEQUENCE [LARGE SCALE GENOMIC DNA]</scope>
    <source>
        <strain evidence="3 4">GAB14E</strain>
    </source>
</reference>
<comment type="caution">
    <text evidence="3">The sequence shown here is derived from an EMBL/GenBank/DDBJ whole genome shotgun (WGS) entry which is preliminary data.</text>
</comment>
<keyword evidence="2" id="KW-0732">Signal</keyword>
<protein>
    <recommendedName>
        <fullName evidence="5">Lipoprotein</fullName>
    </recommendedName>
</protein>
<dbReference type="RefSeq" id="WP_231562134.1">
    <property type="nucleotide sequence ID" value="NZ_JQEC01000075.1"/>
</dbReference>
<gene>
    <name evidence="3" type="ORF">GAB14E_0753</name>
</gene>
<dbReference type="AlphaFoldDB" id="A0A099K863"/>
<name>A0A099K863_COLPS</name>
<evidence type="ECO:0000313" key="3">
    <source>
        <dbReference type="EMBL" id="KGJ86480.1"/>
    </source>
</evidence>
<evidence type="ECO:0000313" key="4">
    <source>
        <dbReference type="Proteomes" id="UP000029868"/>
    </source>
</evidence>
<feature type="compositionally biased region" description="Low complexity" evidence="1">
    <location>
        <begin position="49"/>
        <end position="60"/>
    </location>
</feature>
<organism evidence="3 4">
    <name type="scientific">Colwellia psychrerythraea</name>
    <name type="common">Vibrio psychroerythus</name>
    <dbReference type="NCBI Taxonomy" id="28229"/>
    <lineage>
        <taxon>Bacteria</taxon>
        <taxon>Pseudomonadati</taxon>
        <taxon>Pseudomonadota</taxon>
        <taxon>Gammaproteobacteria</taxon>
        <taxon>Alteromonadales</taxon>
        <taxon>Colwelliaceae</taxon>
        <taxon>Colwellia</taxon>
    </lineage>
</organism>
<accession>A0A099K863</accession>
<evidence type="ECO:0000256" key="1">
    <source>
        <dbReference type="SAM" id="MobiDB-lite"/>
    </source>
</evidence>
<dbReference type="EMBL" id="JQEC01000075">
    <property type="protein sequence ID" value="KGJ86480.1"/>
    <property type="molecule type" value="Genomic_DNA"/>
</dbReference>
<feature type="compositionally biased region" description="Basic and acidic residues" evidence="1">
    <location>
        <begin position="38"/>
        <end position="48"/>
    </location>
</feature>
<dbReference type="PROSITE" id="PS51257">
    <property type="entry name" value="PROKAR_LIPOPROTEIN"/>
    <property type="match status" value="1"/>
</dbReference>
<proteinExistence type="predicted"/>